<feature type="chain" id="PRO_5043618000" evidence="1">
    <location>
        <begin position="16"/>
        <end position="187"/>
    </location>
</feature>
<protein>
    <submittedName>
        <fullName evidence="2">Uncharacterized protein</fullName>
    </submittedName>
</protein>
<keyword evidence="3" id="KW-1185">Reference proteome</keyword>
<proteinExistence type="predicted"/>
<accession>A0AAV2HIX7</accession>
<reference evidence="2 3" key="1">
    <citation type="submission" date="2024-04" db="EMBL/GenBank/DDBJ databases">
        <authorList>
            <consortium name="Genoscope - CEA"/>
            <person name="William W."/>
        </authorList>
    </citation>
    <scope>NUCLEOTIDE SEQUENCE [LARGE SCALE GENOMIC DNA]</scope>
</reference>
<evidence type="ECO:0000256" key="1">
    <source>
        <dbReference type="SAM" id="SignalP"/>
    </source>
</evidence>
<dbReference type="EMBL" id="CAXITT010000140">
    <property type="protein sequence ID" value="CAL1533320.1"/>
    <property type="molecule type" value="Genomic_DNA"/>
</dbReference>
<sequence length="187" mass="22404">MWILQLCLRVFLVQCICFVPRTLRRSVPSFSMMAMFWFVLHLDRSILWTSPTHNFPVYPDWHQFRHVAFLKDNGNCWLEGEDVWSDYLRRKHQEKACIGHPIGTLPTALPELKRNGHQRNLQQDPPMSMYLHPYFPWPKREANIPPARFPRGEYYSYYHDAFQSSRAAHHRLLPLNQRVQTHEIPHT</sequence>
<keyword evidence="1" id="KW-0732">Signal</keyword>
<evidence type="ECO:0000313" key="3">
    <source>
        <dbReference type="Proteomes" id="UP001497497"/>
    </source>
</evidence>
<gene>
    <name evidence="2" type="ORF">GSLYS_00007338001</name>
</gene>
<dbReference type="Proteomes" id="UP001497497">
    <property type="component" value="Unassembled WGS sequence"/>
</dbReference>
<organism evidence="2 3">
    <name type="scientific">Lymnaea stagnalis</name>
    <name type="common">Great pond snail</name>
    <name type="synonym">Helix stagnalis</name>
    <dbReference type="NCBI Taxonomy" id="6523"/>
    <lineage>
        <taxon>Eukaryota</taxon>
        <taxon>Metazoa</taxon>
        <taxon>Spiralia</taxon>
        <taxon>Lophotrochozoa</taxon>
        <taxon>Mollusca</taxon>
        <taxon>Gastropoda</taxon>
        <taxon>Heterobranchia</taxon>
        <taxon>Euthyneura</taxon>
        <taxon>Panpulmonata</taxon>
        <taxon>Hygrophila</taxon>
        <taxon>Lymnaeoidea</taxon>
        <taxon>Lymnaeidae</taxon>
        <taxon>Lymnaea</taxon>
    </lineage>
</organism>
<name>A0AAV2HIX7_LYMST</name>
<comment type="caution">
    <text evidence="2">The sequence shown here is derived from an EMBL/GenBank/DDBJ whole genome shotgun (WGS) entry which is preliminary data.</text>
</comment>
<evidence type="ECO:0000313" key="2">
    <source>
        <dbReference type="EMBL" id="CAL1533320.1"/>
    </source>
</evidence>
<dbReference type="AlphaFoldDB" id="A0AAV2HIX7"/>
<feature type="signal peptide" evidence="1">
    <location>
        <begin position="1"/>
        <end position="15"/>
    </location>
</feature>